<evidence type="ECO:0008006" key="4">
    <source>
        <dbReference type="Google" id="ProtNLM"/>
    </source>
</evidence>
<dbReference type="SUPFAM" id="SSF49777">
    <property type="entry name" value="PEBP-like"/>
    <property type="match status" value="1"/>
</dbReference>
<proteinExistence type="predicted"/>
<dbReference type="Gene3D" id="3.90.280.10">
    <property type="entry name" value="PEBP-like"/>
    <property type="match status" value="1"/>
</dbReference>
<evidence type="ECO:0000313" key="3">
    <source>
        <dbReference type="Proteomes" id="UP000292136"/>
    </source>
</evidence>
<sequence length="138" mass="14319">MPSLRTLLAVSALLVSPLALAQSSLSVNWEWLKKHRCDNTSPALEISGIPEGTASLAVAMNDLDFQNKDHGGGTVPHAGGATASLPEGALGRYLGPCPNNFGTFGHDYSITVRALAADGQTELGRGSATRNFSASKAK</sequence>
<keyword evidence="1" id="KW-0732">Signal</keyword>
<dbReference type="InterPro" id="IPR036610">
    <property type="entry name" value="PEBP-like_sf"/>
</dbReference>
<dbReference type="EMBL" id="SHKM01000001">
    <property type="protein sequence ID" value="RZT90644.1"/>
    <property type="molecule type" value="Genomic_DNA"/>
</dbReference>
<dbReference type="Pfam" id="PF01161">
    <property type="entry name" value="PBP"/>
    <property type="match status" value="1"/>
</dbReference>
<evidence type="ECO:0000313" key="2">
    <source>
        <dbReference type="EMBL" id="RZT90644.1"/>
    </source>
</evidence>
<dbReference type="RefSeq" id="WP_130459025.1">
    <property type="nucleotide sequence ID" value="NZ_SHKM01000001.1"/>
</dbReference>
<gene>
    <name evidence="2" type="ORF">EV678_1464</name>
</gene>
<name>A0ABY0IV62_9RHOO</name>
<feature type="chain" id="PRO_5046445652" description="Phospholipid-binding protein" evidence="1">
    <location>
        <begin position="22"/>
        <end position="138"/>
    </location>
</feature>
<dbReference type="Proteomes" id="UP000292136">
    <property type="component" value="Unassembled WGS sequence"/>
</dbReference>
<comment type="caution">
    <text evidence="2">The sequence shown here is derived from an EMBL/GenBank/DDBJ whole genome shotgun (WGS) entry which is preliminary data.</text>
</comment>
<organism evidence="2 3">
    <name type="scientific">Azospira oryzae</name>
    <dbReference type="NCBI Taxonomy" id="146939"/>
    <lineage>
        <taxon>Bacteria</taxon>
        <taxon>Pseudomonadati</taxon>
        <taxon>Pseudomonadota</taxon>
        <taxon>Betaproteobacteria</taxon>
        <taxon>Rhodocyclales</taxon>
        <taxon>Rhodocyclaceae</taxon>
        <taxon>Azospira</taxon>
    </lineage>
</organism>
<keyword evidence="3" id="KW-1185">Reference proteome</keyword>
<dbReference type="InterPro" id="IPR008914">
    <property type="entry name" value="PEBP"/>
</dbReference>
<accession>A0ABY0IV62</accession>
<evidence type="ECO:0000256" key="1">
    <source>
        <dbReference type="SAM" id="SignalP"/>
    </source>
</evidence>
<protein>
    <recommendedName>
        <fullName evidence="4">Phospholipid-binding protein</fullName>
    </recommendedName>
</protein>
<feature type="signal peptide" evidence="1">
    <location>
        <begin position="1"/>
        <end position="21"/>
    </location>
</feature>
<reference evidence="2 3" key="1">
    <citation type="submission" date="2019-02" db="EMBL/GenBank/DDBJ databases">
        <title>Genomic Encyclopedia of Type Strains, Phase IV (KMG-IV): sequencing the most valuable type-strain genomes for metagenomic binning, comparative biology and taxonomic classification.</title>
        <authorList>
            <person name="Goeker M."/>
        </authorList>
    </citation>
    <scope>NUCLEOTIDE SEQUENCE [LARGE SCALE GENOMIC DNA]</scope>
    <source>
        <strain evidence="2 3">DSM 21223</strain>
    </source>
</reference>